<dbReference type="GO" id="GO:0005829">
    <property type="term" value="C:cytosol"/>
    <property type="evidence" value="ECO:0007669"/>
    <property type="project" value="TreeGrafter"/>
</dbReference>
<dbReference type="CDD" id="cd04747">
    <property type="entry name" value="OYE_like_5_FMN"/>
    <property type="match status" value="1"/>
</dbReference>
<evidence type="ECO:0000313" key="2">
    <source>
        <dbReference type="EMBL" id="ALR22559.1"/>
    </source>
</evidence>
<dbReference type="InterPro" id="IPR013785">
    <property type="entry name" value="Aldolase_TIM"/>
</dbReference>
<dbReference type="PANTHER" id="PTHR22893:SF55">
    <property type="entry name" value="OXIDOREDUCTASE-RELATED"/>
    <property type="match status" value="1"/>
</dbReference>
<dbReference type="AlphaFoldDB" id="A0A0S3F4G9"/>
<organism evidence="2 3">
    <name type="scientific">Sphingobium baderi</name>
    <dbReference type="NCBI Taxonomy" id="1332080"/>
    <lineage>
        <taxon>Bacteria</taxon>
        <taxon>Pseudomonadati</taxon>
        <taxon>Pseudomonadota</taxon>
        <taxon>Alphaproteobacteria</taxon>
        <taxon>Sphingomonadales</taxon>
        <taxon>Sphingomonadaceae</taxon>
        <taxon>Sphingobium</taxon>
    </lineage>
</organism>
<reference evidence="2 3" key="1">
    <citation type="submission" date="2015-11" db="EMBL/GenBank/DDBJ databases">
        <title>A Two-component Flavoprotein Monooxygenase System MeaXY Responsible for para-Hydroxylation of 2-Methyl-6-ethylaniline and 2,6-Diethylaniline in Sphingobium baderi DE-13.</title>
        <authorList>
            <person name="Cheng M."/>
            <person name="Meng Q."/>
            <person name="Yang Y."/>
            <person name="Chu C."/>
            <person name="Yan X."/>
            <person name="He J."/>
            <person name="Li S."/>
        </authorList>
    </citation>
    <scope>NUCLEOTIDE SEQUENCE [LARGE SCALE GENOMIC DNA]</scope>
    <source>
        <strain evidence="2 3">DE-13</strain>
    </source>
</reference>
<feature type="domain" description="NADH:flavin oxidoreductase/NADH oxidase N-terminal" evidence="1">
    <location>
        <begin position="3"/>
        <end position="360"/>
    </location>
</feature>
<proteinExistence type="predicted"/>
<evidence type="ECO:0000259" key="1">
    <source>
        <dbReference type="Pfam" id="PF00724"/>
    </source>
</evidence>
<dbReference type="SUPFAM" id="SSF51395">
    <property type="entry name" value="FMN-linked oxidoreductases"/>
    <property type="match status" value="1"/>
</dbReference>
<dbReference type="Pfam" id="PF00724">
    <property type="entry name" value="Oxidored_FMN"/>
    <property type="match status" value="1"/>
</dbReference>
<dbReference type="KEGG" id="sbd:ATN00_11140"/>
<name>A0A0S3F4G9_9SPHN</name>
<keyword evidence="3" id="KW-1185">Reference proteome</keyword>
<dbReference type="PANTHER" id="PTHR22893">
    <property type="entry name" value="NADH OXIDOREDUCTASE-RELATED"/>
    <property type="match status" value="1"/>
</dbReference>
<protein>
    <submittedName>
        <fullName evidence="2">1,2-oxophytodienoate reductase</fullName>
    </submittedName>
</protein>
<dbReference type="GO" id="GO:0016491">
    <property type="term" value="F:oxidoreductase activity"/>
    <property type="evidence" value="ECO:0007669"/>
    <property type="project" value="InterPro"/>
</dbReference>
<accession>A0A0S3F4G9</accession>
<dbReference type="InterPro" id="IPR001155">
    <property type="entry name" value="OxRdtase_FMN_N"/>
</dbReference>
<dbReference type="EMBL" id="CP013264">
    <property type="protein sequence ID" value="ALR22559.1"/>
    <property type="molecule type" value="Genomic_DNA"/>
</dbReference>
<dbReference type="GO" id="GO:0010181">
    <property type="term" value="F:FMN binding"/>
    <property type="evidence" value="ECO:0007669"/>
    <property type="project" value="InterPro"/>
</dbReference>
<evidence type="ECO:0000313" key="3">
    <source>
        <dbReference type="Proteomes" id="UP000056968"/>
    </source>
</evidence>
<gene>
    <name evidence="2" type="ORF">ATN00_11140</name>
</gene>
<dbReference type="InterPro" id="IPR045247">
    <property type="entry name" value="Oye-like"/>
</dbReference>
<dbReference type="Proteomes" id="UP000056968">
    <property type="component" value="Chromosome"/>
</dbReference>
<dbReference type="Gene3D" id="3.20.20.70">
    <property type="entry name" value="Aldolase class I"/>
    <property type="match status" value="1"/>
</dbReference>
<sequence>MTLRGLTLSNRLAMAPMTRSFSPANAPDAAVVEYYRKRAEGGTGLIVTEGIGVDQPAAIGAGSGTETHIPLLHGEAALDGWRKVTDAVHKAGGKIFPQLWHQGVFRIDGTGPYPDAPSLRPSGLWGPDGGFSTVTRDYIARVIEPTRPMTEEEIADVVHGFARSARNARDVGFDGIAIHGASGYLIDSFFWSETNRRTDRYGGDMAARATFGAEIVRAVREAVGEDMPILFRFGQWKQQDFNARIAETPDELGVLLRALAEAGVDMFDASTLYFSAPAFTGSDLPLAAWAKKLSGKPSMAVGGVGLSENLFASFETGGAAVENNFYDVATRIERGEFDMIALGRALIADWEWPKKVAKGEATMPYSRAMLDTLQ</sequence>